<comment type="caution">
    <text evidence="8">The sequence shown here is derived from an EMBL/GenBank/DDBJ whole genome shotgun (WGS) entry which is preliminary data.</text>
</comment>
<reference evidence="8" key="1">
    <citation type="submission" date="2022-09" db="EMBL/GenBank/DDBJ databases">
        <title>Rhodovastum sp. nov. RN2-1 isolated from soil in Seongnam, South Korea.</title>
        <authorList>
            <person name="Le N.T."/>
        </authorList>
    </citation>
    <scope>NUCLEOTIDE SEQUENCE</scope>
    <source>
        <strain evidence="8">RN2-1</strain>
    </source>
</reference>
<keyword evidence="9" id="KW-1185">Reference proteome</keyword>
<evidence type="ECO:0000256" key="6">
    <source>
        <dbReference type="SAM" id="SignalP"/>
    </source>
</evidence>
<comment type="catalytic activity">
    <reaction evidence="1">
        <text>Exolytic cleavage of the (1-&gt;4)-beta-glycosidic linkage between N-acetylmuramic acid (MurNAc) and N-acetylglucosamine (GlcNAc) residues in peptidoglycan, from either the reducing or the non-reducing ends of the peptidoglycan chains, with concomitant formation of a 1,6-anhydrobond in the MurNAc residue.</text>
        <dbReference type="EC" id="4.2.2.n1"/>
    </reaction>
</comment>
<name>A0AA41YJB4_9PROT</name>
<dbReference type="CDD" id="cd14668">
    <property type="entry name" value="mlta_B"/>
    <property type="match status" value="1"/>
</dbReference>
<dbReference type="Pfam" id="PF03562">
    <property type="entry name" value="MltA"/>
    <property type="match status" value="1"/>
</dbReference>
<evidence type="ECO:0000256" key="1">
    <source>
        <dbReference type="ARBA" id="ARBA00001420"/>
    </source>
</evidence>
<sequence length="402" mass="42301">MRGGLRRVSAGSALARGLAMTVLAGAAALAGCAQVPPGAQPPVEAATWSVPAGPGPALTPVDFAQVPGWTTDKAAQALPAFLASCDQMASAPAQQLGGQGEAAARGGTPAQWQASCAAARAVPPGDDAAARSFFEAAFQPFGLSSDGSAQGLFTGYYEPEVAGARAPGGIYRYPIYRRPADLPPGRATPYFSRADIEAGALNRKRLELLWLADPIDVFFLHIQGAGRIRLPNGQIVRVSYDGQNGQTYVPIGRVLVDRGEMTLDQVSMQTIRGWLVSHPEQAREVMNQNPSYVFFREVNGVSADVGPPGALGAPLAPGRSVAVDKGYIPLGAPLWIDTLDPLDGSKMRRVMVAQDLGGAIRGPVRADIFFGWGKEAEERAGRMRQQGIAFLFLPKASQTAAR</sequence>
<dbReference type="AlphaFoldDB" id="A0AA41YJB4"/>
<evidence type="ECO:0000259" key="7">
    <source>
        <dbReference type="SMART" id="SM00925"/>
    </source>
</evidence>
<feature type="domain" description="Lytic transglycosylase MltA" evidence="7">
    <location>
        <begin position="160"/>
        <end position="296"/>
    </location>
</feature>
<accession>A0AA41YJB4</accession>
<dbReference type="PANTHER" id="PTHR30124:SF0">
    <property type="entry name" value="MEMBRANE-BOUND LYTIC MUREIN TRANSGLYCOSYLASE A"/>
    <property type="match status" value="1"/>
</dbReference>
<dbReference type="CDD" id="cd14485">
    <property type="entry name" value="mltA_like_LT_A"/>
    <property type="match status" value="1"/>
</dbReference>
<dbReference type="EMBL" id="JAPDNT010000001">
    <property type="protein sequence ID" value="MCW3473610.1"/>
    <property type="molecule type" value="Genomic_DNA"/>
</dbReference>
<dbReference type="GO" id="GO:0004553">
    <property type="term" value="F:hydrolase activity, hydrolyzing O-glycosyl compounds"/>
    <property type="evidence" value="ECO:0007669"/>
    <property type="project" value="InterPro"/>
</dbReference>
<dbReference type="PROSITE" id="PS51257">
    <property type="entry name" value="PROKAR_LIPOPROTEIN"/>
    <property type="match status" value="1"/>
</dbReference>
<dbReference type="PIRSF" id="PIRSF019422">
    <property type="entry name" value="MltA"/>
    <property type="match status" value="1"/>
</dbReference>
<evidence type="ECO:0000313" key="8">
    <source>
        <dbReference type="EMBL" id="MCW3473610.1"/>
    </source>
</evidence>
<evidence type="ECO:0000256" key="3">
    <source>
        <dbReference type="ARBA" id="ARBA00023239"/>
    </source>
</evidence>
<dbReference type="Proteomes" id="UP001165679">
    <property type="component" value="Unassembled WGS sequence"/>
</dbReference>
<keyword evidence="6" id="KW-0732">Signal</keyword>
<reference evidence="8" key="2">
    <citation type="submission" date="2022-10" db="EMBL/GenBank/DDBJ databases">
        <authorList>
            <person name="Trinh H.N."/>
        </authorList>
    </citation>
    <scope>NUCLEOTIDE SEQUENCE</scope>
    <source>
        <strain evidence="8">RN2-1</strain>
    </source>
</reference>
<dbReference type="GO" id="GO:0019867">
    <property type="term" value="C:outer membrane"/>
    <property type="evidence" value="ECO:0007669"/>
    <property type="project" value="InterPro"/>
</dbReference>
<evidence type="ECO:0000256" key="5">
    <source>
        <dbReference type="ARBA" id="ARBA00030918"/>
    </source>
</evidence>
<feature type="chain" id="PRO_5041280191" description="peptidoglycan lytic exotransglycosylase" evidence="6">
    <location>
        <begin position="25"/>
        <end position="402"/>
    </location>
</feature>
<dbReference type="Pfam" id="PF06725">
    <property type="entry name" value="3D"/>
    <property type="match status" value="1"/>
</dbReference>
<feature type="signal peptide" evidence="6">
    <location>
        <begin position="1"/>
        <end position="24"/>
    </location>
</feature>
<dbReference type="GO" id="GO:0009253">
    <property type="term" value="P:peptidoglycan catabolic process"/>
    <property type="evidence" value="ECO:0007669"/>
    <property type="project" value="TreeGrafter"/>
</dbReference>
<dbReference type="GO" id="GO:0071555">
    <property type="term" value="P:cell wall organization"/>
    <property type="evidence" value="ECO:0007669"/>
    <property type="project" value="UniProtKB-KW"/>
</dbReference>
<protein>
    <recommendedName>
        <fullName evidence="2">peptidoglycan lytic exotransglycosylase</fullName>
        <ecNumber evidence="2">4.2.2.n1</ecNumber>
    </recommendedName>
    <alternativeName>
        <fullName evidence="5">Murein hydrolase A</fullName>
    </alternativeName>
</protein>
<dbReference type="InterPro" id="IPR036908">
    <property type="entry name" value="RlpA-like_sf"/>
</dbReference>
<dbReference type="EC" id="4.2.2.n1" evidence="2"/>
<dbReference type="SUPFAM" id="SSF50685">
    <property type="entry name" value="Barwin-like endoglucanases"/>
    <property type="match status" value="1"/>
</dbReference>
<dbReference type="InterPro" id="IPR010611">
    <property type="entry name" value="3D_dom"/>
</dbReference>
<proteinExistence type="predicted"/>
<organism evidence="8 9">
    <name type="scientific">Limobrevibacterium gyesilva</name>
    <dbReference type="NCBI Taxonomy" id="2991712"/>
    <lineage>
        <taxon>Bacteria</taxon>
        <taxon>Pseudomonadati</taxon>
        <taxon>Pseudomonadota</taxon>
        <taxon>Alphaproteobacteria</taxon>
        <taxon>Acetobacterales</taxon>
        <taxon>Acetobacteraceae</taxon>
        <taxon>Limobrevibacterium</taxon>
    </lineage>
</organism>
<dbReference type="InterPro" id="IPR026044">
    <property type="entry name" value="MltA"/>
</dbReference>
<dbReference type="InterPro" id="IPR005300">
    <property type="entry name" value="MltA_B"/>
</dbReference>
<dbReference type="GO" id="GO:0008933">
    <property type="term" value="F:peptidoglycan lytic transglycosylase activity"/>
    <property type="evidence" value="ECO:0007669"/>
    <property type="project" value="TreeGrafter"/>
</dbReference>
<keyword evidence="4" id="KW-0961">Cell wall biogenesis/degradation</keyword>
<dbReference type="SMART" id="SM00925">
    <property type="entry name" value="MltA"/>
    <property type="match status" value="1"/>
</dbReference>
<dbReference type="Gene3D" id="2.40.240.50">
    <property type="entry name" value="Barwin-like endoglucanases"/>
    <property type="match status" value="1"/>
</dbReference>
<dbReference type="GO" id="GO:0009254">
    <property type="term" value="P:peptidoglycan turnover"/>
    <property type="evidence" value="ECO:0007669"/>
    <property type="project" value="InterPro"/>
</dbReference>
<evidence type="ECO:0000256" key="4">
    <source>
        <dbReference type="ARBA" id="ARBA00023316"/>
    </source>
</evidence>
<dbReference type="PANTHER" id="PTHR30124">
    <property type="entry name" value="MEMBRANE-BOUND LYTIC MUREIN TRANSGLYCOSYLASE A"/>
    <property type="match status" value="1"/>
</dbReference>
<gene>
    <name evidence="8" type="ORF">OL599_03385</name>
</gene>
<evidence type="ECO:0000313" key="9">
    <source>
        <dbReference type="Proteomes" id="UP001165679"/>
    </source>
</evidence>
<dbReference type="Gene3D" id="2.40.40.10">
    <property type="entry name" value="RlpA-like domain"/>
    <property type="match status" value="2"/>
</dbReference>
<keyword evidence="3" id="KW-0456">Lyase</keyword>
<evidence type="ECO:0000256" key="2">
    <source>
        <dbReference type="ARBA" id="ARBA00012587"/>
    </source>
</evidence>